<feature type="region of interest" description="Disordered" evidence="1">
    <location>
        <begin position="1"/>
        <end position="22"/>
    </location>
</feature>
<feature type="domain" description="C2H2-type" evidence="2">
    <location>
        <begin position="61"/>
        <end position="82"/>
    </location>
</feature>
<feature type="compositionally biased region" description="Basic and acidic residues" evidence="1">
    <location>
        <begin position="318"/>
        <end position="328"/>
    </location>
</feature>
<dbReference type="OMA" id="QSDINHE"/>
<feature type="region of interest" description="Disordered" evidence="1">
    <location>
        <begin position="316"/>
        <end position="348"/>
    </location>
</feature>
<evidence type="ECO:0000259" key="2">
    <source>
        <dbReference type="PROSITE" id="PS00028"/>
    </source>
</evidence>
<sequence>MSRISGERTGDKRPYVDRQDVRSVPEMLVSTDEQTNGKPDFIFPADINLRECSVVIIGSTCQICGRDFKCITDVALHAQWRHSRIDSVLNGDLNLDHDDHHHENCYHEQQHDSRDDPTNQKCDVCDEQLDTTDLKSYEGQMNKKQIQEEEETDRKFRLIIKIAGVTMTEILLSRKYLKADSGEYFSDADTQSESHENEKRQDDYGMNIDLSLATGRVVGNSGIQCARPHKTTDRYNESKLAAIQGNAIARPTGVSENSPIDISNTPDRNATFGMHDGLCASHRYHCEIASSQTHPSTEDTFAGNLVDTIDVCDNDESCSPKRNERESGRNTNPAAEVQTSSLERPEHRHLYRQNNSSLYHSRESVICQQNRPTEATVIARLNPSSSDNSPVWSNKITSSRTIDTSTDPSTEPIEIIIDNDSDDNCDEDMTQRPTARSTQVARPRTENENETAVHSKVGPVVDDEVQEVLRITRGKVQDDINHESPNRTEREILVQSALGQMCMASREQPEIIYPDKNDAILVVNNIDSRGCSPCVAIVDDDDDYQFPTNVNKRHITAFMCEAYNKKVICWNRLQHYGMGYYNNLPEINNNG</sequence>
<feature type="compositionally biased region" description="Acidic residues" evidence="1">
    <location>
        <begin position="417"/>
        <end position="428"/>
    </location>
</feature>
<protein>
    <recommendedName>
        <fullName evidence="2">C2H2-type domain-containing protein</fullName>
    </recommendedName>
</protein>
<dbReference type="Proteomes" id="UP000008237">
    <property type="component" value="Unassembled WGS sequence"/>
</dbReference>
<evidence type="ECO:0000256" key="1">
    <source>
        <dbReference type="SAM" id="MobiDB-lite"/>
    </source>
</evidence>
<feature type="compositionally biased region" description="Polar residues" evidence="1">
    <location>
        <begin position="431"/>
        <end position="440"/>
    </location>
</feature>
<dbReference type="PhylomeDB" id="E2B2M8"/>
<dbReference type="AlphaFoldDB" id="E2B2M8"/>
<proteinExistence type="predicted"/>
<name>E2B2M8_HARSA</name>
<accession>E2B2M8</accession>
<organism evidence="4">
    <name type="scientific">Harpegnathos saltator</name>
    <name type="common">Jerdon's jumping ant</name>
    <dbReference type="NCBI Taxonomy" id="610380"/>
    <lineage>
        <taxon>Eukaryota</taxon>
        <taxon>Metazoa</taxon>
        <taxon>Ecdysozoa</taxon>
        <taxon>Arthropoda</taxon>
        <taxon>Hexapoda</taxon>
        <taxon>Insecta</taxon>
        <taxon>Pterygota</taxon>
        <taxon>Neoptera</taxon>
        <taxon>Endopterygota</taxon>
        <taxon>Hymenoptera</taxon>
        <taxon>Apocrita</taxon>
        <taxon>Aculeata</taxon>
        <taxon>Formicoidea</taxon>
        <taxon>Formicidae</taxon>
        <taxon>Ponerinae</taxon>
        <taxon>Ponerini</taxon>
        <taxon>Harpegnathos</taxon>
    </lineage>
</organism>
<dbReference type="InParanoid" id="E2B2M8"/>
<reference evidence="3 4" key="1">
    <citation type="journal article" date="2010" name="Science">
        <title>Genomic comparison of the ants Camponotus floridanus and Harpegnathos saltator.</title>
        <authorList>
            <person name="Bonasio R."/>
            <person name="Zhang G."/>
            <person name="Ye C."/>
            <person name="Mutti N.S."/>
            <person name="Fang X."/>
            <person name="Qin N."/>
            <person name="Donahue G."/>
            <person name="Yang P."/>
            <person name="Li Q."/>
            <person name="Li C."/>
            <person name="Zhang P."/>
            <person name="Huang Z."/>
            <person name="Berger S.L."/>
            <person name="Reinberg D."/>
            <person name="Wang J."/>
            <person name="Liebig J."/>
        </authorList>
    </citation>
    <scope>NUCLEOTIDE SEQUENCE [LARGE SCALE GENOMIC DNA]</scope>
    <source>
        <strain evidence="3 4">R22 G/1</strain>
    </source>
</reference>
<dbReference type="InterPro" id="IPR013087">
    <property type="entry name" value="Znf_C2H2_type"/>
</dbReference>
<feature type="compositionally biased region" description="Basic and acidic residues" evidence="1">
    <location>
        <begin position="443"/>
        <end position="452"/>
    </location>
</feature>
<evidence type="ECO:0000313" key="3">
    <source>
        <dbReference type="EMBL" id="EFN90050.1"/>
    </source>
</evidence>
<dbReference type="EMBL" id="GL445190">
    <property type="protein sequence ID" value="EFN90050.1"/>
    <property type="molecule type" value="Genomic_DNA"/>
</dbReference>
<dbReference type="PROSITE" id="PS00028">
    <property type="entry name" value="ZINC_FINGER_C2H2_1"/>
    <property type="match status" value="1"/>
</dbReference>
<keyword evidence="4" id="KW-1185">Reference proteome</keyword>
<feature type="region of interest" description="Disordered" evidence="1">
    <location>
        <begin position="381"/>
        <end position="452"/>
    </location>
</feature>
<feature type="compositionally biased region" description="Polar residues" evidence="1">
    <location>
        <begin position="329"/>
        <end position="342"/>
    </location>
</feature>
<gene>
    <name evidence="3" type="ORF">EAI_00757</name>
</gene>
<feature type="compositionally biased region" description="Polar residues" evidence="1">
    <location>
        <begin position="382"/>
        <end position="395"/>
    </location>
</feature>
<evidence type="ECO:0000313" key="4">
    <source>
        <dbReference type="Proteomes" id="UP000008237"/>
    </source>
</evidence>
<feature type="compositionally biased region" description="Low complexity" evidence="1">
    <location>
        <begin position="396"/>
        <end position="416"/>
    </location>
</feature>
<dbReference type="OrthoDB" id="7527567at2759"/>